<reference evidence="2 3" key="1">
    <citation type="submission" date="2020-05" db="EMBL/GenBank/DDBJ databases">
        <authorList>
            <person name="Campoy J."/>
            <person name="Schneeberger K."/>
            <person name="Spophaly S."/>
        </authorList>
    </citation>
    <scope>NUCLEOTIDE SEQUENCE [LARGE SCALE GENOMIC DNA]</scope>
    <source>
        <strain evidence="2">PruArmRojPasFocal</strain>
    </source>
</reference>
<organism evidence="2 3">
    <name type="scientific">Prunus armeniaca</name>
    <name type="common">Apricot</name>
    <name type="synonym">Armeniaca vulgaris</name>
    <dbReference type="NCBI Taxonomy" id="36596"/>
    <lineage>
        <taxon>Eukaryota</taxon>
        <taxon>Viridiplantae</taxon>
        <taxon>Streptophyta</taxon>
        <taxon>Embryophyta</taxon>
        <taxon>Tracheophyta</taxon>
        <taxon>Spermatophyta</taxon>
        <taxon>Magnoliopsida</taxon>
        <taxon>eudicotyledons</taxon>
        <taxon>Gunneridae</taxon>
        <taxon>Pentapetalae</taxon>
        <taxon>rosids</taxon>
        <taxon>fabids</taxon>
        <taxon>Rosales</taxon>
        <taxon>Rosaceae</taxon>
        <taxon>Amygdaloideae</taxon>
        <taxon>Amygdaleae</taxon>
        <taxon>Prunus</taxon>
    </lineage>
</organism>
<accession>A0A6J5U098</accession>
<name>A0A6J5U098_PRUAR</name>
<dbReference type="Proteomes" id="UP000507222">
    <property type="component" value="Unassembled WGS sequence"/>
</dbReference>
<dbReference type="EMBL" id="CAEKDK010000002">
    <property type="protein sequence ID" value="CAB4269596.1"/>
    <property type="molecule type" value="Genomic_DNA"/>
</dbReference>
<evidence type="ECO:0000313" key="3">
    <source>
        <dbReference type="Proteomes" id="UP000507222"/>
    </source>
</evidence>
<gene>
    <name evidence="2" type="ORF">CURHAP_LOCUS15310</name>
</gene>
<dbReference type="AlphaFoldDB" id="A0A6J5U098"/>
<evidence type="ECO:0000256" key="1">
    <source>
        <dbReference type="SAM" id="MobiDB-lite"/>
    </source>
</evidence>
<sequence length="85" mass="9371">MDRRQWSPKPLKKVSEYSKPSKVPRARDGEGRLGSPGLGLSMDRLPTLVIFRPVTRLAVAGAPRLLAKTGGLGFSEGRERRSKKN</sequence>
<evidence type="ECO:0000313" key="2">
    <source>
        <dbReference type="EMBL" id="CAB4269596.1"/>
    </source>
</evidence>
<proteinExistence type="predicted"/>
<feature type="region of interest" description="Disordered" evidence="1">
    <location>
        <begin position="1"/>
        <end position="39"/>
    </location>
</feature>
<protein>
    <submittedName>
        <fullName evidence="2">Uncharacterized protein</fullName>
    </submittedName>
</protein>